<evidence type="ECO:0000313" key="2">
    <source>
        <dbReference type="Proteomes" id="UP001059617"/>
    </source>
</evidence>
<reference evidence="1" key="1">
    <citation type="submission" date="2021-04" db="EMBL/GenBank/DDBJ databases">
        <authorList>
            <person name="Hartkoorn R.C."/>
            <person name="Beaudoing E."/>
            <person name="Hot D."/>
        </authorList>
    </citation>
    <scope>NUCLEOTIDE SEQUENCE</scope>
    <source>
        <strain evidence="1">NRRL B-16292</strain>
    </source>
</reference>
<dbReference type="Proteomes" id="UP001059617">
    <property type="component" value="Chromosome"/>
</dbReference>
<dbReference type="RefSeq" id="WP_259858414.1">
    <property type="nucleotide sequence ID" value="NZ_BAAAST010000128.1"/>
</dbReference>
<name>A0ABY5VVZ7_9ACTN</name>
<reference evidence="1" key="2">
    <citation type="submission" date="2022-09" db="EMBL/GenBank/DDBJ databases">
        <title>Biosynthetic gene clusters of Dactylosporangioum fulvum.</title>
        <authorList>
            <person name="Caradec T."/>
        </authorList>
    </citation>
    <scope>NUCLEOTIDE SEQUENCE</scope>
    <source>
        <strain evidence="1">NRRL B-16292</strain>
    </source>
</reference>
<organism evidence="1 2">
    <name type="scientific">Dactylosporangium fulvum</name>
    <dbReference type="NCBI Taxonomy" id="53359"/>
    <lineage>
        <taxon>Bacteria</taxon>
        <taxon>Bacillati</taxon>
        <taxon>Actinomycetota</taxon>
        <taxon>Actinomycetes</taxon>
        <taxon>Micromonosporales</taxon>
        <taxon>Micromonosporaceae</taxon>
        <taxon>Dactylosporangium</taxon>
    </lineage>
</organism>
<keyword evidence="2" id="KW-1185">Reference proteome</keyword>
<protein>
    <submittedName>
        <fullName evidence="1">Uncharacterized protein</fullName>
    </submittedName>
</protein>
<sequence>MGTVGFGPKMAWLAVRHNDPVEVLTALDLRDLGLTDLRSGLDMAYFTDDRVVVTPPISGWVLVAGKWLFGLPSAAGPSVALGTEVQYFATHRGLLTHRWERAIEGDLFDVFRSGDDEDDDLVDEQDVFRKAGEWSVDPRQLPVGTLHIAAVPVNA</sequence>
<proteinExistence type="predicted"/>
<accession>A0ABY5VVZ7</accession>
<evidence type="ECO:0000313" key="1">
    <source>
        <dbReference type="EMBL" id="UWP80653.1"/>
    </source>
</evidence>
<dbReference type="EMBL" id="CP073720">
    <property type="protein sequence ID" value="UWP80653.1"/>
    <property type="molecule type" value="Genomic_DNA"/>
</dbReference>
<gene>
    <name evidence="1" type="ORF">Dfulv_36675</name>
</gene>